<protein>
    <submittedName>
        <fullName evidence="2">Uncharacterized protein</fullName>
    </submittedName>
</protein>
<comment type="caution">
    <text evidence="2">The sequence shown here is derived from an EMBL/GenBank/DDBJ whole genome shotgun (WGS) entry which is preliminary data.</text>
</comment>
<evidence type="ECO:0000313" key="2">
    <source>
        <dbReference type="EMBL" id="MBO2006633.1"/>
    </source>
</evidence>
<accession>A0A939NJI1</accession>
<evidence type="ECO:0000256" key="1">
    <source>
        <dbReference type="SAM" id="MobiDB-lite"/>
    </source>
</evidence>
<dbReference type="AlphaFoldDB" id="A0A939NJI1"/>
<name>A0A939NJI1_SERMA</name>
<gene>
    <name evidence="2" type="ORF">J4732_03905</name>
</gene>
<feature type="region of interest" description="Disordered" evidence="1">
    <location>
        <begin position="1"/>
        <end position="20"/>
    </location>
</feature>
<reference evidence="2" key="1">
    <citation type="submission" date="2021-03" db="EMBL/GenBank/DDBJ databases">
        <title>Molecular epidemiology and mechanisms of colistin and carbapenem resistance in Enterobacteriaceae from clinical isolates, the environment and porcine samples in Pretoria, South Africa.</title>
        <authorList>
            <person name="Bogoshi D."/>
            <person name="Mbelle N.M."/>
            <person name="Naidoo V."/>
            <person name="Osei Sekyere J."/>
        </authorList>
    </citation>
    <scope>NUCLEOTIDE SEQUENCE</scope>
    <source>
        <strain evidence="2">C080</strain>
    </source>
</reference>
<organism evidence="2">
    <name type="scientific">Serratia marcescens</name>
    <dbReference type="NCBI Taxonomy" id="615"/>
    <lineage>
        <taxon>Bacteria</taxon>
        <taxon>Pseudomonadati</taxon>
        <taxon>Pseudomonadota</taxon>
        <taxon>Gammaproteobacteria</taxon>
        <taxon>Enterobacterales</taxon>
        <taxon>Yersiniaceae</taxon>
        <taxon>Serratia</taxon>
    </lineage>
</organism>
<sequence length="115" mass="13181">MTPTIATKNPRRGRAEPRRAVPMSLGGADAHIELKTGDEDVERRLFVWWSLWLRWPDIDLEQARSAPPIIKTVLPWCKRLLRRAGKTIISMALNSLHLRTNGHLPRFINALGRLL</sequence>
<proteinExistence type="predicted"/>
<dbReference type="EMBL" id="JAGETR010000022">
    <property type="protein sequence ID" value="MBO2006633.1"/>
    <property type="molecule type" value="Genomic_DNA"/>
</dbReference>